<evidence type="ECO:0000256" key="8">
    <source>
        <dbReference type="PROSITE-ProRule" id="PRU00433"/>
    </source>
</evidence>
<feature type="transmembrane region" description="Helical" evidence="9">
    <location>
        <begin position="257"/>
        <end position="275"/>
    </location>
</feature>
<comment type="caution">
    <text evidence="12">The sequence shown here is derived from an EMBL/GenBank/DDBJ whole genome shotgun (WGS) entry which is preliminary data.</text>
</comment>
<dbReference type="PANTHER" id="PTHR10266">
    <property type="entry name" value="CYTOCHROME C1"/>
    <property type="match status" value="1"/>
</dbReference>
<feature type="signal peptide" evidence="10">
    <location>
        <begin position="1"/>
        <end position="22"/>
    </location>
</feature>
<evidence type="ECO:0000256" key="4">
    <source>
        <dbReference type="ARBA" id="ARBA00022723"/>
    </source>
</evidence>
<proteinExistence type="predicted"/>
<evidence type="ECO:0000313" key="12">
    <source>
        <dbReference type="EMBL" id="MDM9558563.1"/>
    </source>
</evidence>
<comment type="subcellular location">
    <subcellularLocation>
        <location evidence="1">Membrane</location>
    </subcellularLocation>
</comment>
<gene>
    <name evidence="12" type="ORF">QUC21_05940</name>
</gene>
<evidence type="ECO:0000313" key="13">
    <source>
        <dbReference type="Proteomes" id="UP001175604"/>
    </source>
</evidence>
<sequence>MTMIKKLIGAVALTLTCTATYAAESGYPLETAPNRVNDVAALQNGAKLFVNYCLNCHSASSMRYNKLQDIGLTDDQIKENLLFTGEKVGDLMTVAMKPEDAKKWFGTTPPDLSVIARAKSINAGPSGADYIYTYMRTFYRNTARATGWDNLVFPNVGMPHALWELQGPRELTTVAMHEVTGQDGAKSWERVTTTYDAQGYSTVKTEPVADFHGHASVDAKFKALDPAKAAAYDNDVADLTAFLAWMAEPGQLFRKQLGVWVLLFLGLFLVVAWRLNASYWKHVR</sequence>
<evidence type="ECO:0000256" key="6">
    <source>
        <dbReference type="ARBA" id="ARBA00023004"/>
    </source>
</evidence>
<evidence type="ECO:0000256" key="2">
    <source>
        <dbReference type="ARBA" id="ARBA00022617"/>
    </source>
</evidence>
<keyword evidence="2 8" id="KW-0349">Heme</keyword>
<dbReference type="EMBL" id="JAUDJE010000003">
    <property type="protein sequence ID" value="MDM9558563.1"/>
    <property type="molecule type" value="Genomic_DNA"/>
</dbReference>
<evidence type="ECO:0000256" key="5">
    <source>
        <dbReference type="ARBA" id="ARBA00022989"/>
    </source>
</evidence>
<dbReference type="PROSITE" id="PS51007">
    <property type="entry name" value="CYTC"/>
    <property type="match status" value="1"/>
</dbReference>
<dbReference type="InterPro" id="IPR036909">
    <property type="entry name" value="Cyt_c-like_dom_sf"/>
</dbReference>
<accession>A0ABT7W066</accession>
<name>A0ABT7W066_9BORD</name>
<feature type="domain" description="Cytochrome c" evidence="11">
    <location>
        <begin position="40"/>
        <end position="135"/>
    </location>
</feature>
<evidence type="ECO:0000256" key="10">
    <source>
        <dbReference type="SAM" id="SignalP"/>
    </source>
</evidence>
<evidence type="ECO:0000256" key="1">
    <source>
        <dbReference type="ARBA" id="ARBA00004370"/>
    </source>
</evidence>
<evidence type="ECO:0000256" key="9">
    <source>
        <dbReference type="SAM" id="Phobius"/>
    </source>
</evidence>
<organism evidence="12 13">
    <name type="scientific">Bordetella petrii</name>
    <dbReference type="NCBI Taxonomy" id="94624"/>
    <lineage>
        <taxon>Bacteria</taxon>
        <taxon>Pseudomonadati</taxon>
        <taxon>Pseudomonadota</taxon>
        <taxon>Betaproteobacteria</taxon>
        <taxon>Burkholderiales</taxon>
        <taxon>Alcaligenaceae</taxon>
        <taxon>Bordetella</taxon>
    </lineage>
</organism>
<dbReference type="InterPro" id="IPR009056">
    <property type="entry name" value="Cyt_c-like_dom"/>
</dbReference>
<reference evidence="12" key="1">
    <citation type="submission" date="2023-06" db="EMBL/GenBank/DDBJ databases">
        <title>full genome analysis of Phenantherene degrader P3.</title>
        <authorList>
            <person name="Akbar A."/>
            <person name="Rahmeh R."/>
            <person name="Kishk M."/>
        </authorList>
    </citation>
    <scope>NUCLEOTIDE SEQUENCE</scope>
    <source>
        <strain evidence="12">P3</strain>
    </source>
</reference>
<evidence type="ECO:0000259" key="11">
    <source>
        <dbReference type="PROSITE" id="PS51007"/>
    </source>
</evidence>
<protein>
    <submittedName>
        <fullName evidence="12">Cytochrome c1</fullName>
    </submittedName>
</protein>
<dbReference type="Gene3D" id="1.10.760.10">
    <property type="entry name" value="Cytochrome c-like domain"/>
    <property type="match status" value="1"/>
</dbReference>
<keyword evidence="13" id="KW-1185">Reference proteome</keyword>
<dbReference type="InterPro" id="IPR002326">
    <property type="entry name" value="Cyt_c1"/>
</dbReference>
<dbReference type="Proteomes" id="UP001175604">
    <property type="component" value="Unassembled WGS sequence"/>
</dbReference>
<dbReference type="RefSeq" id="WP_028353752.1">
    <property type="nucleotide sequence ID" value="NZ_JAUDJE010000003.1"/>
</dbReference>
<dbReference type="PANTHER" id="PTHR10266:SF3">
    <property type="entry name" value="CYTOCHROME C1, HEME PROTEIN, MITOCHONDRIAL"/>
    <property type="match status" value="1"/>
</dbReference>
<keyword evidence="7 9" id="KW-0472">Membrane</keyword>
<evidence type="ECO:0000256" key="3">
    <source>
        <dbReference type="ARBA" id="ARBA00022692"/>
    </source>
</evidence>
<feature type="chain" id="PRO_5045133572" evidence="10">
    <location>
        <begin position="23"/>
        <end position="284"/>
    </location>
</feature>
<dbReference type="Pfam" id="PF02167">
    <property type="entry name" value="Cytochrom_C1"/>
    <property type="match status" value="2"/>
</dbReference>
<dbReference type="SUPFAM" id="SSF46626">
    <property type="entry name" value="Cytochrome c"/>
    <property type="match status" value="1"/>
</dbReference>
<keyword evidence="4 8" id="KW-0479">Metal-binding</keyword>
<keyword evidence="5 9" id="KW-1133">Transmembrane helix</keyword>
<keyword evidence="3 9" id="KW-0812">Transmembrane</keyword>
<keyword evidence="10" id="KW-0732">Signal</keyword>
<evidence type="ECO:0000256" key="7">
    <source>
        <dbReference type="ARBA" id="ARBA00023136"/>
    </source>
</evidence>
<keyword evidence="6 8" id="KW-0408">Iron</keyword>